<organism evidence="6 7">
    <name type="scientific">Terriglobus aquaticus</name>
    <dbReference type="NCBI Taxonomy" id="940139"/>
    <lineage>
        <taxon>Bacteria</taxon>
        <taxon>Pseudomonadati</taxon>
        <taxon>Acidobacteriota</taxon>
        <taxon>Terriglobia</taxon>
        <taxon>Terriglobales</taxon>
        <taxon>Acidobacteriaceae</taxon>
        <taxon>Terriglobus</taxon>
    </lineage>
</organism>
<evidence type="ECO:0000259" key="5">
    <source>
        <dbReference type="PROSITE" id="PS51123"/>
    </source>
</evidence>
<evidence type="ECO:0000256" key="3">
    <source>
        <dbReference type="ARBA" id="ARBA00023237"/>
    </source>
</evidence>
<dbReference type="InterPro" id="IPR006665">
    <property type="entry name" value="OmpA-like"/>
</dbReference>
<dbReference type="InterPro" id="IPR050330">
    <property type="entry name" value="Bact_OuterMem_StrucFunc"/>
</dbReference>
<feature type="domain" description="OmpA-like" evidence="5">
    <location>
        <begin position="122"/>
        <end position="240"/>
    </location>
</feature>
<evidence type="ECO:0000256" key="4">
    <source>
        <dbReference type="PROSITE-ProRule" id="PRU00473"/>
    </source>
</evidence>
<dbReference type="CDD" id="cd07185">
    <property type="entry name" value="OmpA_C-like"/>
    <property type="match status" value="1"/>
</dbReference>
<dbReference type="SUPFAM" id="SSF103088">
    <property type="entry name" value="OmpA-like"/>
    <property type="match status" value="1"/>
</dbReference>
<evidence type="ECO:0000313" key="6">
    <source>
        <dbReference type="EMBL" id="MFN2976299.1"/>
    </source>
</evidence>
<dbReference type="PANTHER" id="PTHR30329">
    <property type="entry name" value="STATOR ELEMENT OF FLAGELLAR MOTOR COMPLEX"/>
    <property type="match status" value="1"/>
</dbReference>
<accession>A0ABW9KP65</accession>
<reference evidence="6 7" key="1">
    <citation type="submission" date="2024-12" db="EMBL/GenBank/DDBJ databases">
        <authorList>
            <person name="Lee Y."/>
        </authorList>
    </citation>
    <scope>NUCLEOTIDE SEQUENCE [LARGE SCALE GENOMIC DNA]</scope>
    <source>
        <strain evidence="6 7">03SUJ4</strain>
    </source>
</reference>
<dbReference type="PROSITE" id="PS51257">
    <property type="entry name" value="PROKAR_LIPOPROTEIN"/>
    <property type="match status" value="1"/>
</dbReference>
<comment type="subcellular location">
    <subcellularLocation>
        <location evidence="1">Cell outer membrane</location>
    </subcellularLocation>
</comment>
<dbReference type="Gene3D" id="3.30.1330.60">
    <property type="entry name" value="OmpA-like domain"/>
    <property type="match status" value="1"/>
</dbReference>
<dbReference type="PANTHER" id="PTHR30329:SF21">
    <property type="entry name" value="LIPOPROTEIN YIAD-RELATED"/>
    <property type="match status" value="1"/>
</dbReference>
<dbReference type="Pfam" id="PF00691">
    <property type="entry name" value="OmpA"/>
    <property type="match status" value="1"/>
</dbReference>
<dbReference type="InterPro" id="IPR036737">
    <property type="entry name" value="OmpA-like_sf"/>
</dbReference>
<proteinExistence type="predicted"/>
<evidence type="ECO:0000313" key="7">
    <source>
        <dbReference type="Proteomes" id="UP001634747"/>
    </source>
</evidence>
<keyword evidence="3" id="KW-0998">Cell outer membrane</keyword>
<dbReference type="Proteomes" id="UP001634747">
    <property type="component" value="Unassembled WGS sequence"/>
</dbReference>
<dbReference type="EMBL" id="JBJYXY010000001">
    <property type="protein sequence ID" value="MFN2976299.1"/>
    <property type="molecule type" value="Genomic_DNA"/>
</dbReference>
<keyword evidence="7" id="KW-1185">Reference proteome</keyword>
<sequence>MRVNKWGSDAQKSKVARNVGVAASAALVILLSTGCSSKNYVRSQAGPLINQTNDLDAKTAADHRAIVDTDQRAQQGIATAKTNAAAADQHAGAAQTAADSANSNAQQAYNRVDSLAGTVAGLDQYKQVSDTSVTFKFDKATLTASDKRQLDTLASSLQSSRHYIVQLTGGTDSVGSAQYNYELSQKRADAVANYLQAKYGIAPHKFYLVGIGKDSAVASNRTAAGRSKNRRVDVQVLSNMQDENTTAAANTAPANPS</sequence>
<comment type="caution">
    <text evidence="6">The sequence shown here is derived from an EMBL/GenBank/DDBJ whole genome shotgun (WGS) entry which is preliminary data.</text>
</comment>
<dbReference type="PRINTS" id="PR01021">
    <property type="entry name" value="OMPADOMAIN"/>
</dbReference>
<gene>
    <name evidence="6" type="ORF">ACK2TP_11055</name>
</gene>
<protein>
    <submittedName>
        <fullName evidence="6">OmpA family protein</fullName>
    </submittedName>
</protein>
<evidence type="ECO:0000256" key="2">
    <source>
        <dbReference type="ARBA" id="ARBA00023136"/>
    </source>
</evidence>
<name>A0ABW9KP65_9BACT</name>
<evidence type="ECO:0000256" key="1">
    <source>
        <dbReference type="ARBA" id="ARBA00004442"/>
    </source>
</evidence>
<dbReference type="RefSeq" id="WP_344688196.1">
    <property type="nucleotide sequence ID" value="NZ_BAABBH010000001.1"/>
</dbReference>
<keyword evidence="2 4" id="KW-0472">Membrane</keyword>
<dbReference type="PROSITE" id="PS51123">
    <property type="entry name" value="OMPA_2"/>
    <property type="match status" value="1"/>
</dbReference>
<dbReference type="InterPro" id="IPR006664">
    <property type="entry name" value="OMP_bac"/>
</dbReference>